<feature type="region of interest" description="Disordered" evidence="1">
    <location>
        <begin position="143"/>
        <end position="182"/>
    </location>
</feature>
<comment type="caution">
    <text evidence="2">The sequence shown here is derived from an EMBL/GenBank/DDBJ whole genome shotgun (WGS) entry which is preliminary data.</text>
</comment>
<feature type="compositionally biased region" description="Low complexity" evidence="1">
    <location>
        <begin position="249"/>
        <end position="262"/>
    </location>
</feature>
<protein>
    <submittedName>
        <fullName evidence="2">Uncharacterized protein</fullName>
    </submittedName>
</protein>
<dbReference type="AlphaFoldDB" id="A0A8H7C2Q7"/>
<feature type="compositionally biased region" description="Basic and acidic residues" evidence="1">
    <location>
        <begin position="263"/>
        <end position="272"/>
    </location>
</feature>
<evidence type="ECO:0000313" key="3">
    <source>
        <dbReference type="Proteomes" id="UP000629468"/>
    </source>
</evidence>
<reference evidence="2 3" key="1">
    <citation type="journal article" name="Sci. Rep.">
        <title>Telomere-to-telomere assembled and centromere annotated genomes of the two main subspecies of the button mushroom Agaricus bisporus reveal especially polymorphic chromosome ends.</title>
        <authorList>
            <person name="Sonnenberg A.S.M."/>
            <person name="Sedaghat-Telgerd N."/>
            <person name="Lavrijssen B."/>
            <person name="Ohm R.A."/>
            <person name="Hendrickx P.M."/>
            <person name="Scholtmeijer K."/>
            <person name="Baars J.J.P."/>
            <person name="van Peer A."/>
        </authorList>
    </citation>
    <scope>NUCLEOTIDE SEQUENCE [LARGE SCALE GENOMIC DNA]</scope>
    <source>
        <strain evidence="2 3">H119_p4</strain>
    </source>
</reference>
<proteinExistence type="predicted"/>
<gene>
    <name evidence="2" type="ORF">Agabi119p4_10705</name>
</gene>
<evidence type="ECO:0000313" key="2">
    <source>
        <dbReference type="EMBL" id="KAF7761296.1"/>
    </source>
</evidence>
<organism evidence="2 3">
    <name type="scientific">Agaricus bisporus var. burnettii</name>
    <dbReference type="NCBI Taxonomy" id="192524"/>
    <lineage>
        <taxon>Eukaryota</taxon>
        <taxon>Fungi</taxon>
        <taxon>Dikarya</taxon>
        <taxon>Basidiomycota</taxon>
        <taxon>Agaricomycotina</taxon>
        <taxon>Agaricomycetes</taxon>
        <taxon>Agaricomycetidae</taxon>
        <taxon>Agaricales</taxon>
        <taxon>Agaricineae</taxon>
        <taxon>Agaricaceae</taxon>
        <taxon>Agaricus</taxon>
    </lineage>
</organism>
<dbReference type="Proteomes" id="UP000629468">
    <property type="component" value="Unassembled WGS sequence"/>
</dbReference>
<name>A0A8H7C2Q7_AGABI</name>
<sequence length="314" mass="33788">MVDHNSLCQANVDSIKAGLAKLEDERLTLEAAKKAGMAPLDAGPRLTKLKGLIRGAKLSLGWAEKKLRAAIPLEPGDDTDVDQAAESIKVITSSSDPDTNAGMSAVNIPSIDPSPFSHPMGVSSSDMFPKGAAVSLDPKATQLSLKHQAPHAPPSHSMDDPENHPNIFKRRNSSESENDDGLRISMSDMNLLTPESIAQIEQILFASRFPIKKPPKKRVRFEEVSDDSDGPRDQGIFYDDDNAPQQTNGAALAPPKKAGPALKGKEREKGLNRGESTGLPVVRTLPECHGVTLSHLSHILLHNNFPLLLQFDGG</sequence>
<feature type="region of interest" description="Disordered" evidence="1">
    <location>
        <begin position="215"/>
        <end position="278"/>
    </location>
</feature>
<dbReference type="EMBL" id="JABXXO010000014">
    <property type="protein sequence ID" value="KAF7761296.1"/>
    <property type="molecule type" value="Genomic_DNA"/>
</dbReference>
<accession>A0A8H7C2Q7</accession>
<evidence type="ECO:0000256" key="1">
    <source>
        <dbReference type="SAM" id="MobiDB-lite"/>
    </source>
</evidence>